<dbReference type="SMART" id="SM00895">
    <property type="entry name" value="FCD"/>
    <property type="match status" value="1"/>
</dbReference>
<dbReference type="CDD" id="cd07377">
    <property type="entry name" value="WHTH_GntR"/>
    <property type="match status" value="1"/>
</dbReference>
<dbReference type="InterPro" id="IPR008920">
    <property type="entry name" value="TF_FadR/GntR_C"/>
</dbReference>
<dbReference type="SUPFAM" id="SSF46785">
    <property type="entry name" value="Winged helix' DNA-binding domain"/>
    <property type="match status" value="1"/>
</dbReference>
<dbReference type="EMBL" id="CP097218">
    <property type="protein sequence ID" value="UQN29057.1"/>
    <property type="molecule type" value="Genomic_DNA"/>
</dbReference>
<dbReference type="Proteomes" id="UP001055868">
    <property type="component" value="Chromosome"/>
</dbReference>
<sequence length="228" mass="25132">MTPRLSLSEQLAQEIVDRIRSERLGPGDVMPATRRLAESLEVTVPTLREALRRLEASKVVELRHGSGVYVGTGIERALIVNPHRPPITRESVRELAAARLAIEPGIAAEAARARSPHTLDALERAAQNALHDPDPAGRPEQHFHVALAGCTGNALLVQTIDALLERRSQEQVEIRFSYDDRARDHAEHLEILRAVREGDADAAESLTRGHLEHIRDAIDATAHLEDQS</sequence>
<keyword evidence="1" id="KW-0805">Transcription regulation</keyword>
<evidence type="ECO:0000256" key="2">
    <source>
        <dbReference type="ARBA" id="ARBA00023125"/>
    </source>
</evidence>
<protein>
    <submittedName>
        <fullName evidence="5">GntR family transcriptional regulator</fullName>
    </submittedName>
</protein>
<dbReference type="InterPro" id="IPR036388">
    <property type="entry name" value="WH-like_DNA-bd_sf"/>
</dbReference>
<accession>A0ABY4N3C7</accession>
<dbReference type="Pfam" id="PF07729">
    <property type="entry name" value="FCD"/>
    <property type="match status" value="1"/>
</dbReference>
<keyword evidence="2" id="KW-0238">DNA-binding</keyword>
<keyword evidence="6" id="KW-1185">Reference proteome</keyword>
<dbReference type="InterPro" id="IPR011711">
    <property type="entry name" value="GntR_C"/>
</dbReference>
<evidence type="ECO:0000259" key="4">
    <source>
        <dbReference type="PROSITE" id="PS50949"/>
    </source>
</evidence>
<dbReference type="Gene3D" id="1.20.120.530">
    <property type="entry name" value="GntR ligand-binding domain-like"/>
    <property type="match status" value="1"/>
</dbReference>
<evidence type="ECO:0000313" key="5">
    <source>
        <dbReference type="EMBL" id="UQN29057.1"/>
    </source>
</evidence>
<evidence type="ECO:0000313" key="6">
    <source>
        <dbReference type="Proteomes" id="UP001055868"/>
    </source>
</evidence>
<feature type="domain" description="HTH gntR-type" evidence="4">
    <location>
        <begin position="5"/>
        <end position="73"/>
    </location>
</feature>
<dbReference type="Pfam" id="PF00392">
    <property type="entry name" value="GntR"/>
    <property type="match status" value="1"/>
</dbReference>
<keyword evidence="3" id="KW-0804">Transcription</keyword>
<reference evidence="5" key="1">
    <citation type="submission" date="2022-05" db="EMBL/GenBank/DDBJ databases">
        <title>Genomic analysis of Brachybacterium sp. CBA3104.</title>
        <authorList>
            <person name="Roh S.W."/>
            <person name="Kim Y.B."/>
            <person name="Kim Y."/>
        </authorList>
    </citation>
    <scope>NUCLEOTIDE SEQUENCE</scope>
    <source>
        <strain evidence="5">CBA3104</strain>
    </source>
</reference>
<proteinExistence type="predicted"/>
<dbReference type="InterPro" id="IPR036390">
    <property type="entry name" value="WH_DNA-bd_sf"/>
</dbReference>
<gene>
    <name evidence="5" type="ORF">M4486_15700</name>
</gene>
<dbReference type="SMART" id="SM00345">
    <property type="entry name" value="HTH_GNTR"/>
    <property type="match status" value="1"/>
</dbReference>
<dbReference type="PANTHER" id="PTHR43537">
    <property type="entry name" value="TRANSCRIPTIONAL REGULATOR, GNTR FAMILY"/>
    <property type="match status" value="1"/>
</dbReference>
<dbReference type="Gene3D" id="1.10.10.10">
    <property type="entry name" value="Winged helix-like DNA-binding domain superfamily/Winged helix DNA-binding domain"/>
    <property type="match status" value="1"/>
</dbReference>
<name>A0ABY4N3C7_9MICO</name>
<organism evidence="5 6">
    <name type="scientific">Brachybacterium kimchii</name>
    <dbReference type="NCBI Taxonomy" id="2942909"/>
    <lineage>
        <taxon>Bacteria</taxon>
        <taxon>Bacillati</taxon>
        <taxon>Actinomycetota</taxon>
        <taxon>Actinomycetes</taxon>
        <taxon>Micrococcales</taxon>
        <taxon>Dermabacteraceae</taxon>
        <taxon>Brachybacterium</taxon>
    </lineage>
</organism>
<dbReference type="PROSITE" id="PS50949">
    <property type="entry name" value="HTH_GNTR"/>
    <property type="match status" value="1"/>
</dbReference>
<dbReference type="InterPro" id="IPR000524">
    <property type="entry name" value="Tscrpt_reg_HTH_GntR"/>
</dbReference>
<dbReference type="RefSeq" id="WP_249478219.1">
    <property type="nucleotide sequence ID" value="NZ_CP097218.1"/>
</dbReference>
<dbReference type="PANTHER" id="PTHR43537:SF24">
    <property type="entry name" value="GLUCONATE OPERON TRANSCRIPTIONAL REPRESSOR"/>
    <property type="match status" value="1"/>
</dbReference>
<evidence type="ECO:0000256" key="3">
    <source>
        <dbReference type="ARBA" id="ARBA00023163"/>
    </source>
</evidence>
<evidence type="ECO:0000256" key="1">
    <source>
        <dbReference type="ARBA" id="ARBA00023015"/>
    </source>
</evidence>
<dbReference type="SUPFAM" id="SSF48008">
    <property type="entry name" value="GntR ligand-binding domain-like"/>
    <property type="match status" value="1"/>
</dbReference>